<feature type="region of interest" description="Disordered" evidence="1">
    <location>
        <begin position="93"/>
        <end position="118"/>
    </location>
</feature>
<dbReference type="AlphaFoldDB" id="A0A0D6AZI5"/>
<gene>
    <name evidence="2" type="ORF">NHU_00696</name>
</gene>
<feature type="region of interest" description="Disordered" evidence="1">
    <location>
        <begin position="135"/>
        <end position="178"/>
    </location>
</feature>
<feature type="region of interest" description="Disordered" evidence="1">
    <location>
        <begin position="43"/>
        <end position="66"/>
    </location>
</feature>
<protein>
    <submittedName>
        <fullName evidence="2">Transposase</fullName>
    </submittedName>
</protein>
<evidence type="ECO:0000256" key="1">
    <source>
        <dbReference type="SAM" id="MobiDB-lite"/>
    </source>
</evidence>
<name>A0A0D6AZI5_RHOSU</name>
<evidence type="ECO:0000313" key="3">
    <source>
        <dbReference type="Proteomes" id="UP000064912"/>
    </source>
</evidence>
<accession>A0A0D6AZI5</accession>
<dbReference type="EMBL" id="AP014800">
    <property type="protein sequence ID" value="BAQ67864.1"/>
    <property type="molecule type" value="Genomic_DNA"/>
</dbReference>
<dbReference type="Proteomes" id="UP000064912">
    <property type="component" value="Chromosome"/>
</dbReference>
<evidence type="ECO:0000313" key="2">
    <source>
        <dbReference type="EMBL" id="BAQ67864.1"/>
    </source>
</evidence>
<dbReference type="KEGG" id="rsu:NHU_00696"/>
<organism evidence="2 3">
    <name type="scientific">Rhodovulum sulfidophilum</name>
    <name type="common">Rhodobacter sulfidophilus</name>
    <dbReference type="NCBI Taxonomy" id="35806"/>
    <lineage>
        <taxon>Bacteria</taxon>
        <taxon>Pseudomonadati</taxon>
        <taxon>Pseudomonadota</taxon>
        <taxon>Alphaproteobacteria</taxon>
        <taxon>Rhodobacterales</taxon>
        <taxon>Paracoccaceae</taxon>
        <taxon>Rhodovulum</taxon>
    </lineage>
</organism>
<proteinExistence type="predicted"/>
<reference evidence="2 3" key="1">
    <citation type="submission" date="2015-02" db="EMBL/GenBank/DDBJ databases">
        <title>Genome sequene of Rhodovulum sulfidophilum DSM 2351.</title>
        <authorList>
            <person name="Nagao N."/>
        </authorList>
    </citation>
    <scope>NUCLEOTIDE SEQUENCE [LARGE SCALE GENOMIC DNA]</scope>
    <source>
        <strain evidence="2 3">DSM 2351</strain>
    </source>
</reference>
<feature type="compositionally biased region" description="Low complexity" evidence="1">
    <location>
        <begin position="145"/>
        <end position="155"/>
    </location>
</feature>
<sequence>MAPGQRTPDSENAIAAGWTAPEIWAAANTARKEMDRHRTVGHFKARSHADGSKPVNRTLPTFGDTSHISIAPQSAITRRQIIGDPARHDGAHLREGAGSQDLNGTQGLGRSRLARSRKCGLPPRPYTGAVIGGVRLAGRGGDGTRGPSSTTTSGRIPESTLLVSPQSAQVRACPKRES</sequence>